<dbReference type="SFLD" id="SFLDG01099">
    <property type="entry name" value="Uncharacterised_Radical_SAM_Su"/>
    <property type="match status" value="1"/>
</dbReference>
<dbReference type="SFLD" id="SFLDS00029">
    <property type="entry name" value="Radical_SAM"/>
    <property type="match status" value="1"/>
</dbReference>
<organism evidence="5">
    <name type="scientific">Fervidicoccus fontis</name>
    <dbReference type="NCBI Taxonomy" id="683846"/>
    <lineage>
        <taxon>Archaea</taxon>
        <taxon>Thermoproteota</taxon>
        <taxon>Thermoprotei</taxon>
        <taxon>Fervidicoccales</taxon>
        <taxon>Fervidicoccaceae</taxon>
        <taxon>Fervidicoccus</taxon>
    </lineage>
</organism>
<dbReference type="Gene3D" id="3.20.20.70">
    <property type="entry name" value="Aldolase class I"/>
    <property type="match status" value="1"/>
</dbReference>
<keyword evidence="1" id="KW-0949">S-adenosyl-L-methionine</keyword>
<keyword evidence="3" id="KW-0408">Iron</keyword>
<proteinExistence type="predicted"/>
<evidence type="ECO:0000313" key="5">
    <source>
        <dbReference type="EMBL" id="HEU97493.1"/>
    </source>
</evidence>
<gene>
    <name evidence="5" type="ORF">ENO36_01370</name>
</gene>
<dbReference type="EMBL" id="DSFE01000036">
    <property type="protein sequence ID" value="HEU97493.1"/>
    <property type="molecule type" value="Genomic_DNA"/>
</dbReference>
<dbReference type="InterPro" id="IPR007197">
    <property type="entry name" value="rSAM"/>
</dbReference>
<dbReference type="Pfam" id="PF13353">
    <property type="entry name" value="Fer4_12"/>
    <property type="match status" value="1"/>
</dbReference>
<dbReference type="AlphaFoldDB" id="A0A7C2YZ77"/>
<dbReference type="CDD" id="cd01335">
    <property type="entry name" value="Radical_SAM"/>
    <property type="match status" value="1"/>
</dbReference>
<sequence length="356" mass="42072">MEDKSRVNRALDWYYGVIQGRYPPKFKIARSLPIDVDPTTMSDEELWLLHGEMEAEFRKRLNEIKEEGASWKTEDAFLSYLDLKVEILKRMLTHCEFCERKCGTNRLVSKGKYCRVDYRGQVSSFFLHYGEEYPLVPSGTIFYSGCNFRCVYCQNFEISQLVPLRGMFVDARMLASMEDRLIKEGAKNINHVGGEPTPHAHVILESFKYMREAAPQIWNSNFYMSEKLTRLLKDVIDLWLPDFKYWEPSHASSLSAAPRYRDVVTRNLLTIRWEGSIILRHLILPNHVDCCSIPIMKWLSEKMPKEWLVVNIMDQYYPTYRVVFEEERWGDLKRRITREEYETVVNFAKREGILLI</sequence>
<keyword evidence="2" id="KW-0479">Metal-binding</keyword>
<dbReference type="GO" id="GO:0051536">
    <property type="term" value="F:iron-sulfur cluster binding"/>
    <property type="evidence" value="ECO:0007669"/>
    <property type="project" value="UniProtKB-KW"/>
</dbReference>
<name>A0A7C2YZ77_9CREN</name>
<comment type="caution">
    <text evidence="5">The sequence shown here is derived from an EMBL/GenBank/DDBJ whole genome shotgun (WGS) entry which is preliminary data.</text>
</comment>
<dbReference type="InterPro" id="IPR058240">
    <property type="entry name" value="rSAM_sf"/>
</dbReference>
<dbReference type="InterPro" id="IPR040085">
    <property type="entry name" value="MJ0674-like"/>
</dbReference>
<accession>A0A7C2YZ77</accession>
<reference evidence="5" key="1">
    <citation type="journal article" date="2020" name="mSystems">
        <title>Genome- and Community-Level Interaction Insights into Carbon Utilization and Element Cycling Functions of Hydrothermarchaeota in Hydrothermal Sediment.</title>
        <authorList>
            <person name="Zhou Z."/>
            <person name="Liu Y."/>
            <person name="Xu W."/>
            <person name="Pan J."/>
            <person name="Luo Z.H."/>
            <person name="Li M."/>
        </authorList>
    </citation>
    <scope>NUCLEOTIDE SEQUENCE [LARGE SCALE GENOMIC DNA]</scope>
    <source>
        <strain evidence="5">SpSt-1259</strain>
    </source>
</reference>
<protein>
    <submittedName>
        <fullName evidence="5">4Fe-4S cluster-binding domain-containing protein</fullName>
    </submittedName>
</protein>
<dbReference type="PANTHER" id="PTHR43075">
    <property type="entry name" value="FORMATE LYASE ACTIVATING ENZYME, PUTATIVE (AFU_ORTHOLOGUE AFUA_2G15630)-RELATED"/>
    <property type="match status" value="1"/>
</dbReference>
<dbReference type="PANTHER" id="PTHR43075:SF1">
    <property type="entry name" value="FORMATE LYASE ACTIVATING ENZYME, PUTATIVE (AFU_ORTHOLOGUE AFUA_2G15630)-RELATED"/>
    <property type="match status" value="1"/>
</dbReference>
<evidence type="ECO:0000256" key="3">
    <source>
        <dbReference type="ARBA" id="ARBA00023004"/>
    </source>
</evidence>
<evidence type="ECO:0000256" key="4">
    <source>
        <dbReference type="ARBA" id="ARBA00023014"/>
    </source>
</evidence>
<evidence type="ECO:0000256" key="2">
    <source>
        <dbReference type="ARBA" id="ARBA00022723"/>
    </source>
</evidence>
<keyword evidence="4" id="KW-0411">Iron-sulfur</keyword>
<dbReference type="Proteomes" id="UP000885664">
    <property type="component" value="Unassembled WGS sequence"/>
</dbReference>
<dbReference type="GO" id="GO:0003824">
    <property type="term" value="F:catalytic activity"/>
    <property type="evidence" value="ECO:0007669"/>
    <property type="project" value="InterPro"/>
</dbReference>
<dbReference type="GO" id="GO:0046872">
    <property type="term" value="F:metal ion binding"/>
    <property type="evidence" value="ECO:0007669"/>
    <property type="project" value="UniProtKB-KW"/>
</dbReference>
<dbReference type="SUPFAM" id="SSF102114">
    <property type="entry name" value="Radical SAM enzymes"/>
    <property type="match status" value="1"/>
</dbReference>
<evidence type="ECO:0000256" key="1">
    <source>
        <dbReference type="ARBA" id="ARBA00022691"/>
    </source>
</evidence>
<dbReference type="InterPro" id="IPR013785">
    <property type="entry name" value="Aldolase_TIM"/>
</dbReference>